<dbReference type="Proteomes" id="UP000029643">
    <property type="component" value="Unassembled WGS sequence"/>
</dbReference>
<dbReference type="SUPFAM" id="SSF49464">
    <property type="entry name" value="Carboxypeptidase regulatory domain-like"/>
    <property type="match status" value="1"/>
</dbReference>
<evidence type="ECO:0000313" key="2">
    <source>
        <dbReference type="Proteomes" id="UP000029643"/>
    </source>
</evidence>
<name>A0A090WUD7_9FLAO</name>
<keyword evidence="1" id="KW-0675">Receptor</keyword>
<evidence type="ECO:0000313" key="1">
    <source>
        <dbReference type="EMBL" id="GAL80760.1"/>
    </source>
</evidence>
<organism evidence="1 2">
    <name type="scientific">Algibacter lectus</name>
    <dbReference type="NCBI Taxonomy" id="221126"/>
    <lineage>
        <taxon>Bacteria</taxon>
        <taxon>Pseudomonadati</taxon>
        <taxon>Bacteroidota</taxon>
        <taxon>Flavobacteriia</taxon>
        <taxon>Flavobacteriales</taxon>
        <taxon>Flavobacteriaceae</taxon>
        <taxon>Algibacter</taxon>
    </lineage>
</organism>
<dbReference type="EMBL" id="BBNU01000012">
    <property type="protein sequence ID" value="GAL80760.1"/>
    <property type="molecule type" value="Genomic_DNA"/>
</dbReference>
<accession>A0A090WUD7</accession>
<gene>
    <name evidence="1" type="ORF">JCM19274_1386</name>
</gene>
<protein>
    <submittedName>
        <fullName evidence="1">TonB-dependent outer membrane receptor</fullName>
    </submittedName>
</protein>
<proteinExistence type="predicted"/>
<sequence length="79" mass="8735">MLCFPVFLFSQEKLTGAILEANDNNTPMGLAGANVYWLNTSIGAVTDIDGKFSLPYETSYKKLVISYVVLKPIHLLLIL</sequence>
<dbReference type="Pfam" id="PF13715">
    <property type="entry name" value="CarbopepD_reg_2"/>
    <property type="match status" value="1"/>
</dbReference>
<dbReference type="AlphaFoldDB" id="A0A090WUD7"/>
<dbReference type="InterPro" id="IPR008969">
    <property type="entry name" value="CarboxyPept-like_regulatory"/>
</dbReference>
<reference evidence="1" key="1">
    <citation type="journal article" date="2014" name="Genome Announc.">
        <title>Draft Genome Sequences of Marine Flavobacterium Algibacter lectus Strains SS8 and NR4.</title>
        <authorList>
            <person name="Takatani N."/>
            <person name="Nakanishi M."/>
            <person name="Meirelles P."/>
            <person name="Mino S."/>
            <person name="Suda W."/>
            <person name="Oshima K."/>
            <person name="Hattori M."/>
            <person name="Ohkuma M."/>
            <person name="Hosokawa M."/>
            <person name="Miyashita K."/>
            <person name="Thompson F.L."/>
            <person name="Niwa A."/>
            <person name="Sawabe T."/>
            <person name="Sawabe T."/>
        </authorList>
    </citation>
    <scope>NUCLEOTIDE SEQUENCE [LARGE SCALE GENOMIC DNA]</scope>
    <source>
        <strain evidence="1">JCM 19274</strain>
    </source>
</reference>
<comment type="caution">
    <text evidence="1">The sequence shown here is derived from an EMBL/GenBank/DDBJ whole genome shotgun (WGS) entry which is preliminary data.</text>
</comment>